<comment type="similarity">
    <text evidence="4">Belongs to the peptidase M10B family.</text>
</comment>
<comment type="caution">
    <text evidence="15">The sequence shown here is derived from an EMBL/GenBank/DDBJ whole genome shotgun (WGS) entry which is preliminary data.</text>
</comment>
<dbReference type="GO" id="GO:0004222">
    <property type="term" value="F:metalloendopeptidase activity"/>
    <property type="evidence" value="ECO:0007669"/>
    <property type="project" value="InterPro"/>
</dbReference>
<dbReference type="SUPFAM" id="SSF55486">
    <property type="entry name" value="Metalloproteases ('zincins'), catalytic domain"/>
    <property type="match status" value="1"/>
</dbReference>
<dbReference type="Gene3D" id="3.40.390.10">
    <property type="entry name" value="Collagenase (Catalytic Domain)"/>
    <property type="match status" value="1"/>
</dbReference>
<dbReference type="PROSITE" id="PS00330">
    <property type="entry name" value="HEMOLYSIN_CALCIUM"/>
    <property type="match status" value="4"/>
</dbReference>
<dbReference type="Pfam" id="PF08548">
    <property type="entry name" value="Peptidase_M10_C"/>
    <property type="match status" value="2"/>
</dbReference>
<keyword evidence="11" id="KW-0862">Zinc</keyword>
<dbReference type="InterPro" id="IPR006026">
    <property type="entry name" value="Peptidase_Metallo"/>
</dbReference>
<protein>
    <submittedName>
        <fullName evidence="15">Matrixin family metalloprotease</fullName>
    </submittedName>
</protein>
<accession>A0A7Y0BLJ6</accession>
<organism evidence="15 16">
    <name type="scientific">Novosphingobium olei</name>
    <dbReference type="NCBI Taxonomy" id="2728851"/>
    <lineage>
        <taxon>Bacteria</taxon>
        <taxon>Pseudomonadati</taxon>
        <taxon>Pseudomonadota</taxon>
        <taxon>Alphaproteobacteria</taxon>
        <taxon>Sphingomonadales</taxon>
        <taxon>Sphingomonadaceae</taxon>
        <taxon>Novosphingobium</taxon>
    </lineage>
</organism>
<evidence type="ECO:0000256" key="8">
    <source>
        <dbReference type="ARBA" id="ARBA00022723"/>
    </source>
</evidence>
<dbReference type="Pfam" id="PF00353">
    <property type="entry name" value="HemolysinCabind"/>
    <property type="match status" value="2"/>
</dbReference>
<dbReference type="GO" id="GO:0016020">
    <property type="term" value="C:membrane"/>
    <property type="evidence" value="ECO:0007669"/>
    <property type="project" value="UniProtKB-SubCell"/>
</dbReference>
<keyword evidence="8" id="KW-0479">Metal-binding</keyword>
<keyword evidence="12" id="KW-0843">Virulence</keyword>
<gene>
    <name evidence="15" type="ORF">HHL27_02875</name>
</gene>
<keyword evidence="16" id="KW-1185">Reference proteome</keyword>
<dbReference type="GO" id="GO:0031012">
    <property type="term" value="C:extracellular matrix"/>
    <property type="evidence" value="ECO:0007669"/>
    <property type="project" value="InterPro"/>
</dbReference>
<keyword evidence="10" id="KW-0378">Hydrolase</keyword>
<dbReference type="InterPro" id="IPR034033">
    <property type="entry name" value="Serralysin-like"/>
</dbReference>
<keyword evidence="6" id="KW-0800">Toxin</keyword>
<dbReference type="RefSeq" id="WP_169491837.1">
    <property type="nucleotide sequence ID" value="NZ_JABBGM010000001.1"/>
</dbReference>
<dbReference type="Gene3D" id="2.150.10.10">
    <property type="entry name" value="Serralysin-like metalloprotease, C-terminal"/>
    <property type="match status" value="2"/>
</dbReference>
<dbReference type="InterPro" id="IPR011049">
    <property type="entry name" value="Serralysin-like_metalloprot_C"/>
</dbReference>
<evidence type="ECO:0000256" key="9">
    <source>
        <dbReference type="ARBA" id="ARBA00022737"/>
    </source>
</evidence>
<keyword evidence="5" id="KW-0964">Secreted</keyword>
<sequence>MALYTDRSAVSRYALSGNKFIDGLLPGAVGSRIAWSTIDGGATQVSYSFPWANGVASAFAQNYGLGENVASVTGAVNASQAAQIAKAFDAWASVAKVAFTQVAETSSGTVGDIRIAFTSAVPSQYWGYALGVSDGMSNAHGDIWIDDSYIGQSFAAGTYNFMAMMHEIGHALGLKHPFEGTKIPSGFDNRRFTIMSYTDPENVWWRNPETGATTYLIKSPMVYDILAIQKIYGANTSWHTGDDVYSFSPTAPSFEAIWDAGGNDTFSVASFSKGCTINLAAGAYSSLAYDSVTLSQNIGIAFNCTIENATGGSGADTLIGNDSANTLVGGAGADTLTGNGGNDRLEGGAGNDTLDGGAGDDVLVGGDGVDTATYAAFSVALKVALDITGLQATGAGNDSLSGIENLIGGSGADLLVGDAAANRLEGGAGADRLVGGAGADVLIGGEGKDITVGGAGADTFVFTALKDLAGKALAAADEIFDFSKSDGDKIDLSGIDAVKSTTTVNEAFTWIGSAAFSKKAGELSYTVSQGVGLVLGDIDGNGQADFAIRIDGAPALTASDFVL</sequence>
<dbReference type="InterPro" id="IPR003995">
    <property type="entry name" value="RTX_toxin_determinant-A"/>
</dbReference>
<keyword evidence="13" id="KW-0472">Membrane</keyword>
<evidence type="ECO:0000256" key="10">
    <source>
        <dbReference type="ARBA" id="ARBA00022801"/>
    </source>
</evidence>
<dbReference type="InterPro" id="IPR018511">
    <property type="entry name" value="Hemolysin-typ_Ca-bd_CS"/>
</dbReference>
<evidence type="ECO:0000256" key="1">
    <source>
        <dbReference type="ARBA" id="ARBA00001913"/>
    </source>
</evidence>
<keyword evidence="15" id="KW-0482">Metalloprotease</keyword>
<dbReference type="GO" id="GO:0005509">
    <property type="term" value="F:calcium ion binding"/>
    <property type="evidence" value="ECO:0007669"/>
    <property type="project" value="InterPro"/>
</dbReference>
<evidence type="ECO:0000256" key="5">
    <source>
        <dbReference type="ARBA" id="ARBA00022525"/>
    </source>
</evidence>
<name>A0A7Y0BLJ6_9SPHN</name>
<dbReference type="Pfam" id="PF00413">
    <property type="entry name" value="Peptidase_M10"/>
    <property type="match status" value="1"/>
</dbReference>
<dbReference type="GO" id="GO:0090729">
    <property type="term" value="F:toxin activity"/>
    <property type="evidence" value="ECO:0007669"/>
    <property type="project" value="UniProtKB-KW"/>
</dbReference>
<dbReference type="SMART" id="SM00235">
    <property type="entry name" value="ZnMc"/>
    <property type="match status" value="1"/>
</dbReference>
<dbReference type="SUPFAM" id="SSF51120">
    <property type="entry name" value="beta-Roll"/>
    <property type="match status" value="2"/>
</dbReference>
<dbReference type="GO" id="GO:0005615">
    <property type="term" value="C:extracellular space"/>
    <property type="evidence" value="ECO:0007669"/>
    <property type="project" value="InterPro"/>
</dbReference>
<dbReference type="Proteomes" id="UP000583556">
    <property type="component" value="Unassembled WGS sequence"/>
</dbReference>
<evidence type="ECO:0000259" key="14">
    <source>
        <dbReference type="SMART" id="SM00235"/>
    </source>
</evidence>
<evidence type="ECO:0000256" key="3">
    <source>
        <dbReference type="ARBA" id="ARBA00004613"/>
    </source>
</evidence>
<dbReference type="GO" id="GO:0006508">
    <property type="term" value="P:proteolysis"/>
    <property type="evidence" value="ECO:0007669"/>
    <property type="project" value="UniProtKB-KW"/>
</dbReference>
<keyword evidence="9" id="KW-0677">Repeat</keyword>
<dbReference type="PANTHER" id="PTHR38340:SF1">
    <property type="entry name" value="S-LAYER PROTEIN"/>
    <property type="match status" value="1"/>
</dbReference>
<dbReference type="InterPro" id="IPR001818">
    <property type="entry name" value="Pept_M10_metallopeptidase"/>
</dbReference>
<evidence type="ECO:0000313" key="16">
    <source>
        <dbReference type="Proteomes" id="UP000583556"/>
    </source>
</evidence>
<evidence type="ECO:0000256" key="6">
    <source>
        <dbReference type="ARBA" id="ARBA00022656"/>
    </source>
</evidence>
<evidence type="ECO:0000256" key="4">
    <source>
        <dbReference type="ARBA" id="ARBA00009490"/>
    </source>
</evidence>
<dbReference type="PRINTS" id="PR01488">
    <property type="entry name" value="RTXTOXINA"/>
</dbReference>
<dbReference type="InterPro" id="IPR024079">
    <property type="entry name" value="MetalloPept_cat_dom_sf"/>
</dbReference>
<evidence type="ECO:0000313" key="15">
    <source>
        <dbReference type="EMBL" id="NML92614.1"/>
    </source>
</evidence>
<keyword evidence="7 15" id="KW-0645">Protease</keyword>
<dbReference type="AlphaFoldDB" id="A0A7Y0BLJ6"/>
<evidence type="ECO:0000256" key="11">
    <source>
        <dbReference type="ARBA" id="ARBA00022833"/>
    </source>
</evidence>
<dbReference type="PRINTS" id="PR00313">
    <property type="entry name" value="CABNDNGRPT"/>
</dbReference>
<evidence type="ECO:0000256" key="13">
    <source>
        <dbReference type="ARBA" id="ARBA00023136"/>
    </source>
</evidence>
<dbReference type="InterPro" id="IPR050557">
    <property type="entry name" value="RTX_toxin/Mannuronan_C5-epim"/>
</dbReference>
<evidence type="ECO:0000256" key="12">
    <source>
        <dbReference type="ARBA" id="ARBA00023026"/>
    </source>
</evidence>
<evidence type="ECO:0000256" key="2">
    <source>
        <dbReference type="ARBA" id="ARBA00004370"/>
    </source>
</evidence>
<dbReference type="CDD" id="cd04277">
    <property type="entry name" value="ZnMc_serralysin_like"/>
    <property type="match status" value="1"/>
</dbReference>
<comment type="cofactor">
    <cofactor evidence="1">
        <name>Ca(2+)</name>
        <dbReference type="ChEBI" id="CHEBI:29108"/>
    </cofactor>
</comment>
<feature type="domain" description="Peptidase metallopeptidase" evidence="14">
    <location>
        <begin position="31"/>
        <end position="234"/>
    </location>
</feature>
<reference evidence="15 16" key="1">
    <citation type="submission" date="2020-04" db="EMBL/GenBank/DDBJ databases">
        <title>Novosphingobium sp. TW-4 isolated from soil.</title>
        <authorList>
            <person name="Dahal R.H."/>
            <person name="Chaudhary D.K."/>
        </authorList>
    </citation>
    <scope>NUCLEOTIDE SEQUENCE [LARGE SCALE GENOMIC DNA]</scope>
    <source>
        <strain evidence="15 16">TW-4</strain>
    </source>
</reference>
<dbReference type="EMBL" id="JABBGM010000001">
    <property type="protein sequence ID" value="NML92614.1"/>
    <property type="molecule type" value="Genomic_DNA"/>
</dbReference>
<proteinExistence type="inferred from homology"/>
<dbReference type="InterPro" id="IPR013858">
    <property type="entry name" value="Peptidase_M10B_C"/>
</dbReference>
<dbReference type="PANTHER" id="PTHR38340">
    <property type="entry name" value="S-LAYER PROTEIN"/>
    <property type="match status" value="1"/>
</dbReference>
<dbReference type="InterPro" id="IPR001343">
    <property type="entry name" value="Hemolysn_Ca-bd"/>
</dbReference>
<dbReference type="GO" id="GO:0008270">
    <property type="term" value="F:zinc ion binding"/>
    <property type="evidence" value="ECO:0007669"/>
    <property type="project" value="InterPro"/>
</dbReference>
<evidence type="ECO:0000256" key="7">
    <source>
        <dbReference type="ARBA" id="ARBA00022670"/>
    </source>
</evidence>
<comment type="subcellular location">
    <subcellularLocation>
        <location evidence="2">Membrane</location>
    </subcellularLocation>
    <subcellularLocation>
        <location evidence="3">Secreted</location>
    </subcellularLocation>
</comment>